<protein>
    <recommendedName>
        <fullName evidence="3">CRISPR-associated protein Cmr3</fullName>
    </recommendedName>
</protein>
<evidence type="ECO:0008006" key="3">
    <source>
        <dbReference type="Google" id="ProtNLM"/>
    </source>
</evidence>
<dbReference type="Gene3D" id="3.30.70.2940">
    <property type="match status" value="1"/>
</dbReference>
<organism evidence="1 2">
    <name type="scientific">Micromonospora gifhornensis</name>
    <dbReference type="NCBI Taxonomy" id="84594"/>
    <lineage>
        <taxon>Bacteria</taxon>
        <taxon>Bacillati</taxon>
        <taxon>Actinomycetota</taxon>
        <taxon>Actinomycetes</taxon>
        <taxon>Micromonosporales</taxon>
        <taxon>Micromonosporaceae</taxon>
        <taxon>Micromonospora</taxon>
    </lineage>
</organism>
<evidence type="ECO:0000313" key="1">
    <source>
        <dbReference type="EMBL" id="GIJ19179.1"/>
    </source>
</evidence>
<sequence length="362" mass="38798">MTGLRRWVALTPRDALLVRDGRQFDAGADTAAEPMYPRPSTVGGAVFSAYGEEPVEIRGPVLAKQHRGGWWTSYFPVPADLVRHANDHSLVTRLRPTESPAVTDLGDECPMLMVGEGDPLGGWLTAEVLTGYLHGELVDAKDPNLPVEELGLEFVRDDPDRDPGPLVREPRVGLGRTPQRVAQEGLLYQATFLRPVDGVALLAECVLPPDWQHTATGPVALGGRGRLADVAEVEGVGWPDPPPEFPDGRVLVYLATPAIWAGGWRIEVPPGARLMSAVVGPAEPIATASPRSAGGVRATRALYWAVPAGSIYLLQFDDADAAARWALGDGERPGVHGTAYGRPDRDRLRTAGFGVILTGVWS</sequence>
<dbReference type="InterPro" id="IPR019117">
    <property type="entry name" value="CRISPR-assoc_protein_Cmr3"/>
</dbReference>
<dbReference type="Proteomes" id="UP000647860">
    <property type="component" value="Unassembled WGS sequence"/>
</dbReference>
<name>A0ABQ4IMP2_9ACTN</name>
<dbReference type="Pfam" id="PF09700">
    <property type="entry name" value="Cas_Cmr3"/>
    <property type="match status" value="1"/>
</dbReference>
<comment type="caution">
    <text evidence="1">The sequence shown here is derived from an EMBL/GenBank/DDBJ whole genome shotgun (WGS) entry which is preliminary data.</text>
</comment>
<reference evidence="1 2" key="1">
    <citation type="submission" date="2021-01" db="EMBL/GenBank/DDBJ databases">
        <title>Whole genome shotgun sequence of Verrucosispora gifhornensis NBRC 16317.</title>
        <authorList>
            <person name="Komaki H."/>
            <person name="Tamura T."/>
        </authorList>
    </citation>
    <scope>NUCLEOTIDE SEQUENCE [LARGE SCALE GENOMIC DNA]</scope>
    <source>
        <strain evidence="1 2">NBRC 16317</strain>
    </source>
</reference>
<gene>
    <name evidence="1" type="ORF">Vgi01_58630</name>
</gene>
<keyword evidence="2" id="KW-1185">Reference proteome</keyword>
<dbReference type="Gene3D" id="2.60.40.4350">
    <property type="match status" value="1"/>
</dbReference>
<dbReference type="RefSeq" id="WP_204293219.1">
    <property type="nucleotide sequence ID" value="NZ_BAAAGZ010000065.1"/>
</dbReference>
<proteinExistence type="predicted"/>
<accession>A0ABQ4IMP2</accession>
<dbReference type="EMBL" id="BOPA01000068">
    <property type="protein sequence ID" value="GIJ19179.1"/>
    <property type="molecule type" value="Genomic_DNA"/>
</dbReference>
<evidence type="ECO:0000313" key="2">
    <source>
        <dbReference type="Proteomes" id="UP000647860"/>
    </source>
</evidence>